<accession>A0A411E9A1</accession>
<dbReference type="SUPFAM" id="SSF55136">
    <property type="entry name" value="Probable bacterial effector-binding domain"/>
    <property type="match status" value="1"/>
</dbReference>
<dbReference type="SMART" id="SM00871">
    <property type="entry name" value="AraC_E_bind"/>
    <property type="match status" value="1"/>
</dbReference>
<evidence type="ECO:0000313" key="2">
    <source>
        <dbReference type="EMBL" id="QBA64040.1"/>
    </source>
</evidence>
<dbReference type="EMBL" id="CP035544">
    <property type="protein sequence ID" value="QBA64040.1"/>
    <property type="molecule type" value="Genomic_DNA"/>
</dbReference>
<feature type="domain" description="AraC effector-binding" evidence="1">
    <location>
        <begin position="6"/>
        <end position="161"/>
    </location>
</feature>
<reference evidence="2 3" key="1">
    <citation type="submission" date="2019-01" db="EMBL/GenBank/DDBJ databases">
        <title>Muriicola soli sp. nov., isolated from soil.</title>
        <authorList>
            <person name="Kang H.J."/>
            <person name="Kim S.B."/>
        </authorList>
    </citation>
    <scope>NUCLEOTIDE SEQUENCE [LARGE SCALE GENOMIC DNA]</scope>
    <source>
        <strain evidence="2 3">MMS17-SY002</strain>
    </source>
</reference>
<organism evidence="2 3">
    <name type="scientific">Muriicola soli</name>
    <dbReference type="NCBI Taxonomy" id="2507538"/>
    <lineage>
        <taxon>Bacteria</taxon>
        <taxon>Pseudomonadati</taxon>
        <taxon>Bacteroidota</taxon>
        <taxon>Flavobacteriia</taxon>
        <taxon>Flavobacteriales</taxon>
        <taxon>Flavobacteriaceae</taxon>
        <taxon>Muriicola</taxon>
    </lineage>
</organism>
<dbReference type="Pfam" id="PF14526">
    <property type="entry name" value="Cass2"/>
    <property type="match status" value="1"/>
</dbReference>
<dbReference type="PANTHER" id="PTHR36444:SF2">
    <property type="entry name" value="TRANSCRIPTIONAL REGULATOR PROTEIN YOBU-RELATED"/>
    <property type="match status" value="1"/>
</dbReference>
<dbReference type="RefSeq" id="WP_129603590.1">
    <property type="nucleotide sequence ID" value="NZ_CP035544.1"/>
</dbReference>
<gene>
    <name evidence="2" type="ORF">EQY75_05505</name>
</gene>
<dbReference type="PANTHER" id="PTHR36444">
    <property type="entry name" value="TRANSCRIPTIONAL REGULATOR PROTEIN YOBU-RELATED"/>
    <property type="match status" value="1"/>
</dbReference>
<dbReference type="AlphaFoldDB" id="A0A411E9A1"/>
<protein>
    <submittedName>
        <fullName evidence="2">AraC family transcriptional regulator</fullName>
    </submittedName>
</protein>
<evidence type="ECO:0000313" key="3">
    <source>
        <dbReference type="Proteomes" id="UP000290889"/>
    </source>
</evidence>
<name>A0A411E9A1_9FLAO</name>
<sequence length="163" mass="18878">MKFTGLEPRLPSATRKRLIGQQQSMSIKHDKTADLFKSFMPKRGEIENTISENVFSINIYKQDYFTAFDPNSVFEKWAAVEVSSFAEVPYGMNKIVIPAGLYAIFDYKGHPGDKAIFQFIFGSWLPGSEYHLDHRPHFEILGERYKNNDPNSEEEIWIPIRPK</sequence>
<dbReference type="InterPro" id="IPR011256">
    <property type="entry name" value="Reg_factor_effector_dom_sf"/>
</dbReference>
<dbReference type="OrthoDB" id="8560232at2"/>
<dbReference type="InterPro" id="IPR029441">
    <property type="entry name" value="Cass2"/>
</dbReference>
<dbReference type="Proteomes" id="UP000290889">
    <property type="component" value="Chromosome"/>
</dbReference>
<dbReference type="Gene3D" id="3.20.80.10">
    <property type="entry name" value="Regulatory factor, effector binding domain"/>
    <property type="match status" value="1"/>
</dbReference>
<proteinExistence type="predicted"/>
<keyword evidence="3" id="KW-1185">Reference proteome</keyword>
<dbReference type="InterPro" id="IPR010499">
    <property type="entry name" value="AraC_E-bd"/>
</dbReference>
<dbReference type="InterPro" id="IPR053182">
    <property type="entry name" value="YobU-like_regulator"/>
</dbReference>
<dbReference type="KEGG" id="mur:EQY75_05505"/>
<evidence type="ECO:0000259" key="1">
    <source>
        <dbReference type="SMART" id="SM00871"/>
    </source>
</evidence>